<protein>
    <submittedName>
        <fullName evidence="1">Uncharacterized protein</fullName>
    </submittedName>
</protein>
<evidence type="ECO:0000313" key="2">
    <source>
        <dbReference type="Proteomes" id="UP001169242"/>
    </source>
</evidence>
<dbReference type="RefSeq" id="WP_271013690.1">
    <property type="nucleotide sequence ID" value="NZ_JAQIFT010000069.1"/>
</dbReference>
<comment type="caution">
    <text evidence="1">The sequence shown here is derived from an EMBL/GenBank/DDBJ whole genome shotgun (WGS) entry which is preliminary data.</text>
</comment>
<name>A0AA42DS97_9FIRM</name>
<organism evidence="1 2">
    <name type="scientific">Holtiella tumoricola</name>
    <dbReference type="NCBI Taxonomy" id="3018743"/>
    <lineage>
        <taxon>Bacteria</taxon>
        <taxon>Bacillati</taxon>
        <taxon>Bacillota</taxon>
        <taxon>Clostridia</taxon>
        <taxon>Lachnospirales</taxon>
        <taxon>Cellulosilyticaceae</taxon>
        <taxon>Holtiella</taxon>
    </lineage>
</organism>
<accession>A0AA42DS97</accession>
<gene>
    <name evidence="1" type="ORF">PBV87_21420</name>
</gene>
<dbReference type="AlphaFoldDB" id="A0AA42DS97"/>
<dbReference type="Proteomes" id="UP001169242">
    <property type="component" value="Unassembled WGS sequence"/>
</dbReference>
<reference evidence="1" key="1">
    <citation type="journal article" date="2023" name="Int. J. Syst. Evol. Microbiol.">
        <title>&lt;i&gt;Holtiella tumoricola&lt;/i&gt; gen. nov. sp. nov., isolated from a human clinical sample.</title>
        <authorList>
            <person name="Allen-Vercoe E."/>
            <person name="Daigneault M.C."/>
            <person name="Vancuren S.J."/>
            <person name="Cochrane K."/>
            <person name="O'Neal L.L."/>
            <person name="Sankaranarayanan K."/>
            <person name="Lawson P.A."/>
        </authorList>
    </citation>
    <scope>NUCLEOTIDE SEQUENCE</scope>
    <source>
        <strain evidence="1">CC70A</strain>
    </source>
</reference>
<evidence type="ECO:0000313" key="1">
    <source>
        <dbReference type="EMBL" id="MDA3734038.1"/>
    </source>
</evidence>
<proteinExistence type="predicted"/>
<dbReference type="EMBL" id="JAQIFT010000069">
    <property type="protein sequence ID" value="MDA3734038.1"/>
    <property type="molecule type" value="Genomic_DNA"/>
</dbReference>
<sequence length="257" mass="29780">MEKLIKAVIDNQNKIPYINLNGLNAYKGWTADFHISVCGKESIRLNLEEEEDLFLLFVLASAWSKTGPWENAAYFTVYLKASNKDKVELWLDEAFVEEEKQKRKKAASEIISQCTGVIPRKKISFRQDYYTSMVVLAKEWEHIKAQLYQAEKNKEYDTFIQYISSVSGLGAGQNKMRIKIPLILRELRCQNVFQHIPGKYCCVPDERVKVTCKELGIYLPTINSIKSILRASEIIYDHFGDLYDIPLFAYEDLKENI</sequence>
<keyword evidence="2" id="KW-1185">Reference proteome</keyword>